<evidence type="ECO:0000256" key="8">
    <source>
        <dbReference type="ARBA" id="ARBA00023288"/>
    </source>
</evidence>
<dbReference type="AlphaFoldDB" id="M4SX87"/>
<comment type="function">
    <text evidence="1">VSG forms a coat on the surface of the parasite. The trypanosome evades the immune response of the host by expressing a series of antigenically distinct VSGs from an estimated 1000 VSG genes.</text>
</comment>
<proteinExistence type="predicted"/>
<evidence type="ECO:0000256" key="5">
    <source>
        <dbReference type="ARBA" id="ARBA00022729"/>
    </source>
</evidence>
<evidence type="ECO:0000259" key="10">
    <source>
        <dbReference type="Pfam" id="PF13206"/>
    </source>
</evidence>
<evidence type="ECO:0000256" key="4">
    <source>
        <dbReference type="ARBA" id="ARBA00022622"/>
    </source>
</evidence>
<feature type="non-terminal residue" evidence="11">
    <location>
        <position position="1"/>
    </location>
</feature>
<keyword evidence="3" id="KW-1003">Cell membrane</keyword>
<evidence type="ECO:0000256" key="6">
    <source>
        <dbReference type="ARBA" id="ARBA00023136"/>
    </source>
</evidence>
<evidence type="ECO:0000256" key="3">
    <source>
        <dbReference type="ARBA" id="ARBA00022475"/>
    </source>
</evidence>
<dbReference type="VEuPathDB" id="TriTrypDB:Tb427_000062300"/>
<organism evidence="11">
    <name type="scientific">Trypanosoma brucei</name>
    <dbReference type="NCBI Taxonomy" id="5691"/>
    <lineage>
        <taxon>Eukaryota</taxon>
        <taxon>Discoba</taxon>
        <taxon>Euglenozoa</taxon>
        <taxon>Kinetoplastea</taxon>
        <taxon>Metakinetoplastina</taxon>
        <taxon>Trypanosomatida</taxon>
        <taxon>Trypanosomatidae</taxon>
        <taxon>Trypanosoma</taxon>
    </lineage>
</organism>
<keyword evidence="7" id="KW-0325">Glycoprotein</keyword>
<protein>
    <submittedName>
        <fullName evidence="11">Variant surface glycoprotein 3282</fullName>
    </submittedName>
</protein>
<dbReference type="Pfam" id="PF13206">
    <property type="entry name" value="VSG_B"/>
    <property type="match status" value="1"/>
</dbReference>
<keyword evidence="5" id="KW-0732">Signal</keyword>
<reference evidence="11" key="2">
    <citation type="journal article" date="2014" name="Mol. Biochem. Parasitol.">
        <title>Capturing the variant surface glycoprotein repertoire (the VSGnome) of Trypanosoma brucei Lister 427.</title>
        <authorList>
            <person name="Cross G.A."/>
            <person name="Kim H.S."/>
            <person name="Wickstead B."/>
        </authorList>
    </citation>
    <scope>NUCLEOTIDE SEQUENCE</scope>
    <source>
        <strain evidence="11">Lister 427</strain>
    </source>
</reference>
<dbReference type="GO" id="GO:0098552">
    <property type="term" value="C:side of membrane"/>
    <property type="evidence" value="ECO:0007669"/>
    <property type="project" value="UniProtKB-KW"/>
</dbReference>
<dbReference type="InterPro" id="IPR025932">
    <property type="entry name" value="Trypano_VSG_B_N_dom"/>
</dbReference>
<keyword evidence="4" id="KW-0336">GPI-anchor</keyword>
<accession>M4SX87</accession>
<sequence length="353" mass="37251">MLAALYGKAFSQKKANEIKAETADLTPTAAKFPFHDSDGRDASCTSAGETEDKAGYSVATDTVCLCSTLSSGTHNYCTASAPAGQTDIAASSGAQAKAATNWQALIKECPTAVAATEATALAAELKQTLASFFALLGTNSITMGTYPTTKANTAAASRHFLGVHMLDNGAAPTCTSSGGHAHSANGKGICIDYGTLRKAKKEIPWITSIRTATAQLESIDKLFNQGLAFLNQAVSIRDNMQNLLLMRELLAPSAAPLQTGESTKPTVEEQNKCKNPPNKQPRGVQLLTAPSTPTNGCSLRRDSTGLGSVAQHVPSTECKVHFAITSFNHRVAPLLHIISPRLRLQEQIVHKSK</sequence>
<evidence type="ECO:0000313" key="11">
    <source>
        <dbReference type="EMBL" id="AGH59322.1"/>
    </source>
</evidence>
<dbReference type="VEuPathDB" id="TriTrypDB:Tb11.v5.0313"/>
<reference evidence="11" key="1">
    <citation type="submission" date="2013-02" db="EMBL/GenBank/DDBJ databases">
        <authorList>
            <person name="Cross G.A.M."/>
            <person name="Kim H.-S."/>
            <person name="Wickstead B."/>
        </authorList>
    </citation>
    <scope>NUCLEOTIDE SEQUENCE</scope>
    <source>
        <strain evidence="11">Lister 427</strain>
    </source>
</reference>
<evidence type="ECO:0000256" key="9">
    <source>
        <dbReference type="SAM" id="MobiDB-lite"/>
    </source>
</evidence>
<keyword evidence="8" id="KW-0449">Lipoprotein</keyword>
<evidence type="ECO:0000256" key="1">
    <source>
        <dbReference type="ARBA" id="ARBA00002523"/>
    </source>
</evidence>
<evidence type="ECO:0000256" key="7">
    <source>
        <dbReference type="ARBA" id="ARBA00023180"/>
    </source>
</evidence>
<evidence type="ECO:0000256" key="2">
    <source>
        <dbReference type="ARBA" id="ARBA00004609"/>
    </source>
</evidence>
<feature type="region of interest" description="Disordered" evidence="9">
    <location>
        <begin position="256"/>
        <end position="284"/>
    </location>
</feature>
<dbReference type="GO" id="GO:0005886">
    <property type="term" value="C:plasma membrane"/>
    <property type="evidence" value="ECO:0007669"/>
    <property type="project" value="UniProtKB-SubCell"/>
</dbReference>
<feature type="domain" description="Trypanosome variant surface glycoprotein B-type N-terminal" evidence="10">
    <location>
        <begin position="4"/>
        <end position="218"/>
    </location>
</feature>
<dbReference type="EMBL" id="KC611891">
    <property type="protein sequence ID" value="AGH59322.1"/>
    <property type="molecule type" value="Genomic_DNA"/>
</dbReference>
<comment type="subcellular location">
    <subcellularLocation>
        <location evidence="2">Cell membrane</location>
        <topology evidence="2">Lipid-anchor</topology>
        <topology evidence="2">GPI-anchor</topology>
    </subcellularLocation>
</comment>
<keyword evidence="6" id="KW-0472">Membrane</keyword>
<name>M4SX87_9TRYP</name>